<evidence type="ECO:0000256" key="1">
    <source>
        <dbReference type="ARBA" id="ARBA00022801"/>
    </source>
</evidence>
<dbReference type="GO" id="GO:0016810">
    <property type="term" value="F:hydrolase activity, acting on carbon-nitrogen (but not peptide) bonds"/>
    <property type="evidence" value="ECO:0007669"/>
    <property type="project" value="InterPro"/>
</dbReference>
<name>X0T4X8_9ZZZZ</name>
<reference evidence="3" key="1">
    <citation type="journal article" date="2014" name="Front. Microbiol.">
        <title>High frequency of phylogenetically diverse reductive dehalogenase-homologous genes in deep subseafloor sedimentary metagenomes.</title>
        <authorList>
            <person name="Kawai M."/>
            <person name="Futagami T."/>
            <person name="Toyoda A."/>
            <person name="Takaki Y."/>
            <person name="Nishi S."/>
            <person name="Hori S."/>
            <person name="Arai W."/>
            <person name="Tsubouchi T."/>
            <person name="Morono Y."/>
            <person name="Uchiyama I."/>
            <person name="Ito T."/>
            <person name="Fujiyama A."/>
            <person name="Inagaki F."/>
            <person name="Takami H."/>
        </authorList>
    </citation>
    <scope>NUCLEOTIDE SEQUENCE</scope>
    <source>
        <strain evidence="3">Expedition CK06-06</strain>
    </source>
</reference>
<feature type="non-terminal residue" evidence="3">
    <location>
        <position position="168"/>
    </location>
</feature>
<dbReference type="EMBL" id="BARS01019228">
    <property type="protein sequence ID" value="GAF88528.1"/>
    <property type="molecule type" value="Genomic_DNA"/>
</dbReference>
<accession>X0T4X8</accession>
<dbReference type="Pfam" id="PF01979">
    <property type="entry name" value="Amidohydro_1"/>
    <property type="match status" value="1"/>
</dbReference>
<dbReference type="InterPro" id="IPR011059">
    <property type="entry name" value="Metal-dep_hydrolase_composite"/>
</dbReference>
<dbReference type="PANTHER" id="PTHR43794:SF11">
    <property type="entry name" value="AMIDOHYDROLASE-RELATED DOMAIN-CONTAINING PROTEIN"/>
    <property type="match status" value="1"/>
</dbReference>
<dbReference type="SUPFAM" id="SSF51338">
    <property type="entry name" value="Composite domain of metallo-dependent hydrolases"/>
    <property type="match status" value="1"/>
</dbReference>
<dbReference type="InterPro" id="IPR006680">
    <property type="entry name" value="Amidohydro-rel"/>
</dbReference>
<dbReference type="Gene3D" id="2.30.40.10">
    <property type="entry name" value="Urease, subunit C, domain 1"/>
    <property type="match status" value="1"/>
</dbReference>
<organism evidence="3">
    <name type="scientific">marine sediment metagenome</name>
    <dbReference type="NCBI Taxonomy" id="412755"/>
    <lineage>
        <taxon>unclassified sequences</taxon>
        <taxon>metagenomes</taxon>
        <taxon>ecological metagenomes</taxon>
    </lineage>
</organism>
<sequence>MRADIVIRNGMVLTMDDNLTLHEKADVAVSGSKIVDISPRTKYTGRRIIDARNKLIMPGLINTHTHAAMTLLRGIADDMPLDIWWQKFIFPIEKKFGNKEFIEIGVSLAAIEMIKSGTTSFADMYFYEDVAAEVCKKIGIRAFLGEGILDFPTPSCKTPDESIKYIEK</sequence>
<dbReference type="Gene3D" id="3.20.20.140">
    <property type="entry name" value="Metal-dependent hydrolases"/>
    <property type="match status" value="1"/>
</dbReference>
<dbReference type="InterPro" id="IPR050287">
    <property type="entry name" value="MTA/SAH_deaminase"/>
</dbReference>
<keyword evidence="1" id="KW-0378">Hydrolase</keyword>
<gene>
    <name evidence="3" type="ORF">S01H1_31185</name>
</gene>
<protein>
    <recommendedName>
        <fullName evidence="2">Amidohydrolase-related domain-containing protein</fullName>
    </recommendedName>
</protein>
<comment type="caution">
    <text evidence="3">The sequence shown here is derived from an EMBL/GenBank/DDBJ whole genome shotgun (WGS) entry which is preliminary data.</text>
</comment>
<evidence type="ECO:0000259" key="2">
    <source>
        <dbReference type="Pfam" id="PF01979"/>
    </source>
</evidence>
<proteinExistence type="predicted"/>
<dbReference type="SUPFAM" id="SSF51556">
    <property type="entry name" value="Metallo-dependent hydrolases"/>
    <property type="match status" value="1"/>
</dbReference>
<dbReference type="InterPro" id="IPR032466">
    <property type="entry name" value="Metal_Hydrolase"/>
</dbReference>
<evidence type="ECO:0000313" key="3">
    <source>
        <dbReference type="EMBL" id="GAF88528.1"/>
    </source>
</evidence>
<feature type="domain" description="Amidohydrolase-related" evidence="2">
    <location>
        <begin position="55"/>
        <end position="163"/>
    </location>
</feature>
<dbReference type="PANTHER" id="PTHR43794">
    <property type="entry name" value="AMINOHYDROLASE SSNA-RELATED"/>
    <property type="match status" value="1"/>
</dbReference>
<dbReference type="AlphaFoldDB" id="X0T4X8"/>